<accession>A0A0U0RIC7</accession>
<feature type="compositionally biased region" description="Low complexity" evidence="1">
    <location>
        <begin position="17"/>
        <end position="34"/>
    </location>
</feature>
<sequence length="66" mass="6775">MVTTCGLPTVNSKPSRRICSTSTASASSPRPCTSQASGAPMSTTRIDTLPTSSASSLLRTMRAVSL</sequence>
<gene>
    <name evidence="2" type="ORF">ERS007703_02787</name>
</gene>
<reference evidence="3" key="1">
    <citation type="submission" date="2015-03" db="EMBL/GenBank/DDBJ databases">
        <authorList>
            <consortium name="Pathogen Informatics"/>
        </authorList>
    </citation>
    <scope>NUCLEOTIDE SEQUENCE [LARGE SCALE GENOMIC DNA]</scope>
    <source>
        <strain evidence="3">K00500041</strain>
    </source>
</reference>
<organism evidence="2 3">
    <name type="scientific">Mycobacterium tuberculosis</name>
    <dbReference type="NCBI Taxonomy" id="1773"/>
    <lineage>
        <taxon>Bacteria</taxon>
        <taxon>Bacillati</taxon>
        <taxon>Actinomycetota</taxon>
        <taxon>Actinomycetes</taxon>
        <taxon>Mycobacteriales</taxon>
        <taxon>Mycobacteriaceae</taxon>
        <taxon>Mycobacterium</taxon>
        <taxon>Mycobacterium tuberculosis complex</taxon>
    </lineage>
</organism>
<evidence type="ECO:0000313" key="3">
    <source>
        <dbReference type="Proteomes" id="UP000038802"/>
    </source>
</evidence>
<proteinExistence type="predicted"/>
<feature type="compositionally biased region" description="Polar residues" evidence="1">
    <location>
        <begin position="35"/>
        <end position="54"/>
    </location>
</feature>
<dbReference type="Proteomes" id="UP000038802">
    <property type="component" value="Unassembled WGS sequence"/>
</dbReference>
<feature type="region of interest" description="Disordered" evidence="1">
    <location>
        <begin position="1"/>
        <end position="54"/>
    </location>
</feature>
<evidence type="ECO:0000313" key="2">
    <source>
        <dbReference type="EMBL" id="COW11000.1"/>
    </source>
</evidence>
<name>A0A0U0RIC7_MYCTX</name>
<protein>
    <submittedName>
        <fullName evidence="2">Uncharacterized protein</fullName>
    </submittedName>
</protein>
<dbReference type="AlphaFoldDB" id="A0A0U0RIC7"/>
<dbReference type="EMBL" id="CSAE01000326">
    <property type="protein sequence ID" value="COW11000.1"/>
    <property type="molecule type" value="Genomic_DNA"/>
</dbReference>
<evidence type="ECO:0000256" key="1">
    <source>
        <dbReference type="SAM" id="MobiDB-lite"/>
    </source>
</evidence>